<evidence type="ECO:0000313" key="1">
    <source>
        <dbReference type="EMBL" id="KAI8038166.1"/>
    </source>
</evidence>
<reference evidence="1" key="1">
    <citation type="journal article" date="2023" name="Genome Biol. Evol.">
        <title>Long-read-based Genome Assembly of Drosophila gunungcola Reveals Fewer Chemosensory Genes in Flower-breeding Species.</title>
        <authorList>
            <person name="Negi A."/>
            <person name="Liao B.Y."/>
            <person name="Yeh S.D."/>
        </authorList>
    </citation>
    <scope>NUCLEOTIDE SEQUENCE</scope>
    <source>
        <strain evidence="1">Sukarami</strain>
    </source>
</reference>
<protein>
    <submittedName>
        <fullName evidence="1">Uncharacterized protein</fullName>
    </submittedName>
</protein>
<evidence type="ECO:0000313" key="2">
    <source>
        <dbReference type="Proteomes" id="UP001059596"/>
    </source>
</evidence>
<sequence length="47" mass="5918">MGTFFLTRIFLINNPFRNLHFDSKNRFINNPFRNLHFRRKPLQFFMI</sequence>
<dbReference type="AlphaFoldDB" id="A0A9Q0BNB6"/>
<organism evidence="1 2">
    <name type="scientific">Drosophila gunungcola</name>
    <name type="common">fruit fly</name>
    <dbReference type="NCBI Taxonomy" id="103775"/>
    <lineage>
        <taxon>Eukaryota</taxon>
        <taxon>Metazoa</taxon>
        <taxon>Ecdysozoa</taxon>
        <taxon>Arthropoda</taxon>
        <taxon>Hexapoda</taxon>
        <taxon>Insecta</taxon>
        <taxon>Pterygota</taxon>
        <taxon>Neoptera</taxon>
        <taxon>Endopterygota</taxon>
        <taxon>Diptera</taxon>
        <taxon>Brachycera</taxon>
        <taxon>Muscomorpha</taxon>
        <taxon>Ephydroidea</taxon>
        <taxon>Drosophilidae</taxon>
        <taxon>Drosophila</taxon>
        <taxon>Sophophora</taxon>
    </lineage>
</organism>
<dbReference type="EMBL" id="JAMKOV010000008">
    <property type="protein sequence ID" value="KAI8038166.1"/>
    <property type="molecule type" value="Genomic_DNA"/>
</dbReference>
<name>A0A9Q0BNB6_9MUSC</name>
<proteinExistence type="predicted"/>
<dbReference type="Proteomes" id="UP001059596">
    <property type="component" value="Unassembled WGS sequence"/>
</dbReference>
<accession>A0A9Q0BNB6</accession>
<keyword evidence="2" id="KW-1185">Reference proteome</keyword>
<gene>
    <name evidence="1" type="ORF">M5D96_008855</name>
</gene>
<comment type="caution">
    <text evidence="1">The sequence shown here is derived from an EMBL/GenBank/DDBJ whole genome shotgun (WGS) entry which is preliminary data.</text>
</comment>